<evidence type="ECO:0000313" key="6">
    <source>
        <dbReference type="Proteomes" id="UP000322976"/>
    </source>
</evidence>
<dbReference type="CDD" id="cd13530">
    <property type="entry name" value="PBP2_peptides_like"/>
    <property type="match status" value="1"/>
</dbReference>
<dbReference type="Proteomes" id="UP000322976">
    <property type="component" value="Unassembled WGS sequence"/>
</dbReference>
<dbReference type="Pfam" id="PF00497">
    <property type="entry name" value="SBP_bac_3"/>
    <property type="match status" value="1"/>
</dbReference>
<proteinExistence type="predicted"/>
<dbReference type="EMBL" id="VTPS01000012">
    <property type="protein sequence ID" value="TZE81622.1"/>
    <property type="molecule type" value="Genomic_DNA"/>
</dbReference>
<feature type="domain" description="Ionotropic glutamate receptor C-terminal" evidence="4">
    <location>
        <begin position="43"/>
        <end position="262"/>
    </location>
</feature>
<feature type="compositionally biased region" description="Polar residues" evidence="2">
    <location>
        <begin position="8"/>
        <end position="28"/>
    </location>
</feature>
<keyword evidence="6" id="KW-1185">Reference proteome</keyword>
<evidence type="ECO:0000256" key="1">
    <source>
        <dbReference type="ARBA" id="ARBA00022729"/>
    </source>
</evidence>
<feature type="region of interest" description="Disordered" evidence="2">
    <location>
        <begin position="1"/>
        <end position="33"/>
    </location>
</feature>
<dbReference type="AlphaFoldDB" id="A0A5D8QAX9"/>
<dbReference type="InterPro" id="IPR001320">
    <property type="entry name" value="Iontro_rcpt_C"/>
</dbReference>
<evidence type="ECO:0000259" key="4">
    <source>
        <dbReference type="SMART" id="SM00079"/>
    </source>
</evidence>
<dbReference type="PANTHER" id="PTHR35936">
    <property type="entry name" value="MEMBRANE-BOUND LYTIC MUREIN TRANSGLYCOSYLASE F"/>
    <property type="match status" value="1"/>
</dbReference>
<reference evidence="5 6" key="1">
    <citation type="submission" date="2019-08" db="EMBL/GenBank/DDBJ databases">
        <title>Calorimonas adulescens gen. nov., sp. nov., an anaerobic thermophilic bacterium from Sakhalin hot spring.</title>
        <authorList>
            <person name="Khomyakova M.A."/>
            <person name="Merkel A.Y."/>
            <person name="Novikov A."/>
            <person name="Bonch-Osmolovskaya E.A."/>
            <person name="Slobodkin A.I."/>
        </authorList>
    </citation>
    <scope>NUCLEOTIDE SEQUENCE [LARGE SCALE GENOMIC DNA]</scope>
    <source>
        <strain evidence="5 6">A05MB</strain>
    </source>
</reference>
<dbReference type="GO" id="GO:0015276">
    <property type="term" value="F:ligand-gated monoatomic ion channel activity"/>
    <property type="evidence" value="ECO:0007669"/>
    <property type="project" value="InterPro"/>
</dbReference>
<comment type="caution">
    <text evidence="5">The sequence shown here is derived from an EMBL/GenBank/DDBJ whole genome shotgun (WGS) entry which is preliminary data.</text>
</comment>
<dbReference type="SMART" id="SM00062">
    <property type="entry name" value="PBPb"/>
    <property type="match status" value="1"/>
</dbReference>
<evidence type="ECO:0000313" key="5">
    <source>
        <dbReference type="EMBL" id="TZE81622.1"/>
    </source>
</evidence>
<organism evidence="5 6">
    <name type="scientific">Calorimonas adulescens</name>
    <dbReference type="NCBI Taxonomy" id="2606906"/>
    <lineage>
        <taxon>Bacteria</taxon>
        <taxon>Bacillati</taxon>
        <taxon>Bacillota</taxon>
        <taxon>Clostridia</taxon>
        <taxon>Thermoanaerobacterales</taxon>
        <taxon>Thermoanaerobacteraceae</taxon>
        <taxon>Calorimonas</taxon>
    </lineage>
</organism>
<protein>
    <submittedName>
        <fullName evidence="5">Amino acid ABC transporter substrate-binding protein</fullName>
    </submittedName>
</protein>
<dbReference type="Gene3D" id="3.40.190.10">
    <property type="entry name" value="Periplasmic binding protein-like II"/>
    <property type="match status" value="2"/>
</dbReference>
<gene>
    <name evidence="5" type="ORF">FWJ32_08530</name>
</gene>
<name>A0A5D8QAX9_9THEO</name>
<evidence type="ECO:0000256" key="2">
    <source>
        <dbReference type="SAM" id="MobiDB-lite"/>
    </source>
</evidence>
<dbReference type="GO" id="GO:0016020">
    <property type="term" value="C:membrane"/>
    <property type="evidence" value="ECO:0007669"/>
    <property type="project" value="InterPro"/>
</dbReference>
<dbReference type="PANTHER" id="PTHR35936:SF34">
    <property type="entry name" value="ABC TRANSPORTER EXTRACELLULAR-BINDING PROTEIN YCKB-RELATED"/>
    <property type="match status" value="1"/>
</dbReference>
<dbReference type="SMART" id="SM00079">
    <property type="entry name" value="PBPe"/>
    <property type="match status" value="1"/>
</dbReference>
<keyword evidence="1" id="KW-0732">Signal</keyword>
<sequence>MSMALSGCGSSQSADTNKTKSTSEQLTPVESDGSLERVKQAGKIVIGVDDNFPPMEYRDDNGELVGFDVDLSKEIEKALGVKMEWMPTDWNGVIIALNSKKFDMILSSMSITEERAKSVNFTDPYLYGSQMIVVRGDNKEINSSKDLKGKIVGVQLGSTSEEAARKIDGIREIKTYSQYPEAFADLSIGRTDAVVVDGMVGGYFLTKNPGNYRILDEELVKEPVGIAFRKEDVELRNAVNDVINELKQNGKLRELSLKWFGVDMTQ</sequence>
<accession>A0A5D8QAX9</accession>
<dbReference type="SUPFAM" id="SSF53850">
    <property type="entry name" value="Periplasmic binding protein-like II"/>
    <property type="match status" value="1"/>
</dbReference>
<dbReference type="InterPro" id="IPR001638">
    <property type="entry name" value="Solute-binding_3/MltF_N"/>
</dbReference>
<feature type="domain" description="Solute-binding protein family 3/N-terminal" evidence="3">
    <location>
        <begin position="43"/>
        <end position="263"/>
    </location>
</feature>
<evidence type="ECO:0000259" key="3">
    <source>
        <dbReference type="SMART" id="SM00062"/>
    </source>
</evidence>